<gene>
    <name evidence="1" type="ORF">H9785_04525</name>
</gene>
<dbReference type="AlphaFoldDB" id="A0A9D2HSH3"/>
<organism evidence="1 2">
    <name type="scientific">Candidatus Bacteroides intestinavium</name>
    <dbReference type="NCBI Taxonomy" id="2838469"/>
    <lineage>
        <taxon>Bacteria</taxon>
        <taxon>Pseudomonadati</taxon>
        <taxon>Bacteroidota</taxon>
        <taxon>Bacteroidia</taxon>
        <taxon>Bacteroidales</taxon>
        <taxon>Bacteroidaceae</taxon>
        <taxon>Bacteroides</taxon>
    </lineage>
</organism>
<dbReference type="PANTHER" id="PTHR11803">
    <property type="entry name" value="2-IMINOBUTANOATE/2-IMINOPROPANOATE DEAMINASE RIDA"/>
    <property type="match status" value="1"/>
</dbReference>
<evidence type="ECO:0000313" key="1">
    <source>
        <dbReference type="EMBL" id="HJA83217.1"/>
    </source>
</evidence>
<dbReference type="InterPro" id="IPR006175">
    <property type="entry name" value="YjgF/YER057c/UK114"/>
</dbReference>
<dbReference type="EMBL" id="DWZE01000058">
    <property type="protein sequence ID" value="HJA83217.1"/>
    <property type="molecule type" value="Genomic_DNA"/>
</dbReference>
<comment type="caution">
    <text evidence="1">The sequence shown here is derived from an EMBL/GenBank/DDBJ whole genome shotgun (WGS) entry which is preliminary data.</text>
</comment>
<dbReference type="SUPFAM" id="SSF55298">
    <property type="entry name" value="YjgF-like"/>
    <property type="match status" value="2"/>
</dbReference>
<dbReference type="Gene3D" id="3.30.1330.40">
    <property type="entry name" value="RutC-like"/>
    <property type="match status" value="2"/>
</dbReference>
<dbReference type="Pfam" id="PF01042">
    <property type="entry name" value="Ribonuc_L-PSP"/>
    <property type="match status" value="1"/>
</dbReference>
<name>A0A9D2HSH3_9BACE</name>
<accession>A0A9D2HSH3</accession>
<evidence type="ECO:0000313" key="2">
    <source>
        <dbReference type="Proteomes" id="UP000823860"/>
    </source>
</evidence>
<dbReference type="InterPro" id="IPR035959">
    <property type="entry name" value="RutC-like_sf"/>
</dbReference>
<dbReference type="GO" id="GO:0019239">
    <property type="term" value="F:deaminase activity"/>
    <property type="evidence" value="ECO:0007669"/>
    <property type="project" value="TreeGrafter"/>
</dbReference>
<protein>
    <submittedName>
        <fullName evidence="1">Uncharacterized protein</fullName>
    </submittedName>
</protein>
<reference evidence="1" key="2">
    <citation type="submission" date="2021-04" db="EMBL/GenBank/DDBJ databases">
        <authorList>
            <person name="Gilroy R."/>
        </authorList>
    </citation>
    <scope>NUCLEOTIDE SEQUENCE</scope>
    <source>
        <strain evidence="1">ChiHecec1B25-7008</strain>
    </source>
</reference>
<dbReference type="PANTHER" id="PTHR11803:SF39">
    <property type="entry name" value="2-IMINOBUTANOATE_2-IMINOPROPANOATE DEAMINASE"/>
    <property type="match status" value="1"/>
</dbReference>
<dbReference type="GO" id="GO:0005829">
    <property type="term" value="C:cytosol"/>
    <property type="evidence" value="ECO:0007669"/>
    <property type="project" value="TreeGrafter"/>
</dbReference>
<dbReference type="CDD" id="cd06153">
    <property type="entry name" value="YjgF_YER057c_UK114_like_5"/>
    <property type="match status" value="1"/>
</dbReference>
<sequence length="386" mass="43826">MNDSNKTLHSMEMTHTWVEIFKFQPPGGVAEYHVTIRVTDSRLTFVEQAEAVQTAFYALLDDRLKGAVPVFTRYFLSDAANQADLLLGLMPENPDCPLSIVEQAPLNHTKIALWAYLQTDVQSRVLHNGLFEVKHGAYRHLWGASAYNRAANPEYQTRLLLNDYVMQLMEQGCKLADNCIRTWFFVQNVDVNYAGVVKARNEVFVTQNLTEKTHYIASTGIGGRHADPKVLVQMDTYAVDGLQPGQVHFLYAPTHLNPTYEYGVSFERGTYVDYGDRRQVFISGTASIDNKGEIMYPRDIRLQTARMWDNVEALLAEAGCTYEHVGQMIVYLRDEADYEVVKGLYDARFPHTPKVFVHAAVCRPGWLIEMECMAVKAQDNPVYASF</sequence>
<proteinExistence type="predicted"/>
<reference evidence="1" key="1">
    <citation type="journal article" date="2021" name="PeerJ">
        <title>Extensive microbial diversity within the chicken gut microbiome revealed by metagenomics and culture.</title>
        <authorList>
            <person name="Gilroy R."/>
            <person name="Ravi A."/>
            <person name="Getino M."/>
            <person name="Pursley I."/>
            <person name="Horton D.L."/>
            <person name="Alikhan N.F."/>
            <person name="Baker D."/>
            <person name="Gharbi K."/>
            <person name="Hall N."/>
            <person name="Watson M."/>
            <person name="Adriaenssens E.M."/>
            <person name="Foster-Nyarko E."/>
            <person name="Jarju S."/>
            <person name="Secka A."/>
            <person name="Antonio M."/>
            <person name="Oren A."/>
            <person name="Chaudhuri R.R."/>
            <person name="La Ragione R."/>
            <person name="Hildebrand F."/>
            <person name="Pallen M.J."/>
        </authorList>
    </citation>
    <scope>NUCLEOTIDE SEQUENCE</scope>
    <source>
        <strain evidence="1">ChiHecec1B25-7008</strain>
    </source>
</reference>
<dbReference type="Proteomes" id="UP000823860">
    <property type="component" value="Unassembled WGS sequence"/>
</dbReference>